<dbReference type="Proteomes" id="UP001283361">
    <property type="component" value="Unassembled WGS sequence"/>
</dbReference>
<comment type="similarity">
    <text evidence="2">Belongs to the nuclear hormone receptor family. NR1 subfamily.</text>
</comment>
<dbReference type="PRINTS" id="PR00398">
    <property type="entry name" value="STRDHORMONER"/>
</dbReference>
<protein>
    <recommendedName>
        <fullName evidence="11">NR LBD domain-containing protein</fullName>
    </recommendedName>
</protein>
<evidence type="ECO:0000313" key="13">
    <source>
        <dbReference type="Proteomes" id="UP001283361"/>
    </source>
</evidence>
<evidence type="ECO:0000256" key="9">
    <source>
        <dbReference type="ARBA" id="ARBA00023170"/>
    </source>
</evidence>
<dbReference type="SMART" id="SM00430">
    <property type="entry name" value="HOLI"/>
    <property type="match status" value="1"/>
</dbReference>
<dbReference type="EMBL" id="JAWDGP010007318">
    <property type="protein sequence ID" value="KAK3726221.1"/>
    <property type="molecule type" value="Genomic_DNA"/>
</dbReference>
<dbReference type="SUPFAM" id="SSF48508">
    <property type="entry name" value="Nuclear receptor ligand-binding domain"/>
    <property type="match status" value="1"/>
</dbReference>
<dbReference type="GO" id="GO:0003677">
    <property type="term" value="F:DNA binding"/>
    <property type="evidence" value="ECO:0007669"/>
    <property type="project" value="UniProtKB-KW"/>
</dbReference>
<feature type="region of interest" description="Disordered" evidence="10">
    <location>
        <begin position="101"/>
        <end position="121"/>
    </location>
</feature>
<dbReference type="GO" id="GO:0005634">
    <property type="term" value="C:nucleus"/>
    <property type="evidence" value="ECO:0007669"/>
    <property type="project" value="UniProtKB-SubCell"/>
</dbReference>
<dbReference type="PROSITE" id="PS51843">
    <property type="entry name" value="NR_LBD"/>
    <property type="match status" value="1"/>
</dbReference>
<proteinExistence type="inferred from homology"/>
<evidence type="ECO:0000256" key="4">
    <source>
        <dbReference type="ARBA" id="ARBA00022771"/>
    </source>
</evidence>
<feature type="region of interest" description="Disordered" evidence="10">
    <location>
        <begin position="273"/>
        <end position="311"/>
    </location>
</feature>
<keyword evidence="9" id="KW-0675">Receptor</keyword>
<evidence type="ECO:0000256" key="2">
    <source>
        <dbReference type="ARBA" id="ARBA00008092"/>
    </source>
</evidence>
<dbReference type="GO" id="GO:0004879">
    <property type="term" value="F:nuclear receptor activity"/>
    <property type="evidence" value="ECO:0007669"/>
    <property type="project" value="InterPro"/>
</dbReference>
<dbReference type="InterPro" id="IPR035500">
    <property type="entry name" value="NHR-like_dom_sf"/>
</dbReference>
<dbReference type="GO" id="GO:0008270">
    <property type="term" value="F:zinc ion binding"/>
    <property type="evidence" value="ECO:0007669"/>
    <property type="project" value="UniProtKB-KW"/>
</dbReference>
<reference evidence="12" key="1">
    <citation type="journal article" date="2023" name="G3 (Bethesda)">
        <title>A reference genome for the long-term kleptoplast-retaining sea slug Elysia crispata morphotype clarki.</title>
        <authorList>
            <person name="Eastman K.E."/>
            <person name="Pendleton A.L."/>
            <person name="Shaikh M.A."/>
            <person name="Suttiyut T."/>
            <person name="Ogas R."/>
            <person name="Tomko P."/>
            <person name="Gavelis G."/>
            <person name="Widhalm J.R."/>
            <person name="Wisecaver J.H."/>
        </authorList>
    </citation>
    <scope>NUCLEOTIDE SEQUENCE</scope>
    <source>
        <strain evidence="12">ECLA1</strain>
    </source>
</reference>
<keyword evidence="7" id="KW-0238">DNA-binding</keyword>
<dbReference type="PANTHER" id="PTHR45805">
    <property type="entry name" value="NUCLEAR HORMONE RECEPTOR HR3-RELATED"/>
    <property type="match status" value="1"/>
</dbReference>
<keyword evidence="6" id="KW-0805">Transcription regulation</keyword>
<feature type="region of interest" description="Disordered" evidence="10">
    <location>
        <begin position="155"/>
        <end position="212"/>
    </location>
</feature>
<evidence type="ECO:0000259" key="11">
    <source>
        <dbReference type="PROSITE" id="PS51843"/>
    </source>
</evidence>
<evidence type="ECO:0000256" key="1">
    <source>
        <dbReference type="ARBA" id="ARBA00004123"/>
    </source>
</evidence>
<feature type="compositionally biased region" description="Polar residues" evidence="10">
    <location>
        <begin position="188"/>
        <end position="210"/>
    </location>
</feature>
<keyword evidence="3" id="KW-0479">Metal-binding</keyword>
<comment type="subcellular location">
    <subcellularLocation>
        <location evidence="1">Nucleus</location>
    </subcellularLocation>
</comment>
<feature type="compositionally biased region" description="Polar residues" evidence="10">
    <location>
        <begin position="289"/>
        <end position="309"/>
    </location>
</feature>
<keyword evidence="5" id="KW-0862">Zinc</keyword>
<evidence type="ECO:0000256" key="6">
    <source>
        <dbReference type="ARBA" id="ARBA00023015"/>
    </source>
</evidence>
<feature type="domain" description="NR LBD" evidence="11">
    <location>
        <begin position="443"/>
        <end position="692"/>
    </location>
</feature>
<dbReference type="Pfam" id="PF00104">
    <property type="entry name" value="Hormone_recep"/>
    <property type="match status" value="1"/>
</dbReference>
<dbReference type="PRINTS" id="PR00546">
    <property type="entry name" value="THYROIDHORMR"/>
</dbReference>
<dbReference type="AlphaFoldDB" id="A0AAE1CPC7"/>
<feature type="compositionally biased region" description="Basic and acidic residues" evidence="10">
    <location>
        <begin position="155"/>
        <end position="164"/>
    </location>
</feature>
<evidence type="ECO:0000256" key="5">
    <source>
        <dbReference type="ARBA" id="ARBA00022833"/>
    </source>
</evidence>
<name>A0AAE1CPC7_9GAST</name>
<comment type="caution">
    <text evidence="12">The sequence shown here is derived from an EMBL/GenBank/DDBJ whole genome shotgun (WGS) entry which is preliminary data.</text>
</comment>
<keyword evidence="13" id="KW-1185">Reference proteome</keyword>
<evidence type="ECO:0000256" key="7">
    <source>
        <dbReference type="ARBA" id="ARBA00023125"/>
    </source>
</evidence>
<evidence type="ECO:0000313" key="12">
    <source>
        <dbReference type="EMBL" id="KAK3726221.1"/>
    </source>
</evidence>
<feature type="compositionally biased region" description="Low complexity" evidence="10">
    <location>
        <begin position="167"/>
        <end position="187"/>
    </location>
</feature>
<dbReference type="InterPro" id="IPR000536">
    <property type="entry name" value="Nucl_hrmn_rcpt_lig-bd"/>
</dbReference>
<accession>A0AAE1CPC7</accession>
<gene>
    <name evidence="12" type="ORF">RRG08_018664</name>
</gene>
<dbReference type="InterPro" id="IPR001728">
    <property type="entry name" value="ThyrH_rcpt"/>
</dbReference>
<keyword evidence="4" id="KW-0863">Zinc-finger</keyword>
<feature type="region of interest" description="Disordered" evidence="10">
    <location>
        <begin position="40"/>
        <end position="70"/>
    </location>
</feature>
<evidence type="ECO:0000256" key="8">
    <source>
        <dbReference type="ARBA" id="ARBA00023163"/>
    </source>
</evidence>
<evidence type="ECO:0000256" key="3">
    <source>
        <dbReference type="ARBA" id="ARBA00022723"/>
    </source>
</evidence>
<dbReference type="Gene3D" id="1.10.565.10">
    <property type="entry name" value="Retinoid X Receptor"/>
    <property type="match status" value="1"/>
</dbReference>
<organism evidence="12 13">
    <name type="scientific">Elysia crispata</name>
    <name type="common">lettuce slug</name>
    <dbReference type="NCBI Taxonomy" id="231223"/>
    <lineage>
        <taxon>Eukaryota</taxon>
        <taxon>Metazoa</taxon>
        <taxon>Spiralia</taxon>
        <taxon>Lophotrochozoa</taxon>
        <taxon>Mollusca</taxon>
        <taxon>Gastropoda</taxon>
        <taxon>Heterobranchia</taxon>
        <taxon>Euthyneura</taxon>
        <taxon>Panpulmonata</taxon>
        <taxon>Sacoglossa</taxon>
        <taxon>Placobranchoidea</taxon>
        <taxon>Plakobranchidae</taxon>
        <taxon>Elysia</taxon>
    </lineage>
</organism>
<dbReference type="InterPro" id="IPR001723">
    <property type="entry name" value="Nuclear_hrmn_rcpt"/>
</dbReference>
<evidence type="ECO:0000256" key="10">
    <source>
        <dbReference type="SAM" id="MobiDB-lite"/>
    </source>
</evidence>
<keyword evidence="8" id="KW-0804">Transcription</keyword>
<sequence>MKIKATNKPTGSSYQDVGVRVSNRHGWLALRFDRKALQAVLTDRSSKSAPASVSYKDDDDGRDERHSIPLTRPTSVPWCTIYNVTTSSSKVVKASRLGRRPKRLKDVSGEGPRAHTNLPIAPYPSAQEMHRQKALRATNGTYEHILEFREAERQSFREHAKTDRTQASTAASSSSSSTTVHVKSTSSLGTGLNKSITTDTNKAQPSSNPMSTITTSILTSQQQQLQQHQHQQQSNFLAVDGNSNTLMGSAPPSPFTELNLGLAELSPMEPSVALSLTGGGSGKTPPTGMYSNVNGNSTAYSPGPNTDTMPSPLGIPSIDQIDLESPSTFLTFNTNSVGGGGANSVGDPLSPSNYNFAHNGLPGLDISPKPEVKPNMNFTIKTESLSPAGTSGLLSPSAIKREVDTENGCEKPFYVDPKVNCLADVNKVLAEVKKTPTEKRQLLINQVTDAIVEAHVSTTVNTQKNIREANERINSQQGQAPNHMLDMSKLSQDPSIMWQLFLNSLVPEITRVVKFSKKLPGFSDVEMDDQIRLIKQGSFEVMIARITLLIDHVNDTMIDPSLKMKSTRSVIRSIPPLGHFLNEFFDIAKELNPLSLTDGENGLFGAILMLCPDRLGLENIQVIHTIQQLYLQALYLLMRRNHKDADETFCALISTLPLIRKVNDDHFRYLNNIRMKSATEFESSFPDLHRELFQLPGH</sequence>